<feature type="region of interest" description="Disordered" evidence="5">
    <location>
        <begin position="499"/>
        <end position="538"/>
    </location>
</feature>
<keyword evidence="1" id="KW-0597">Phosphoprotein</keyword>
<dbReference type="GeneID" id="103510758"/>
<feature type="compositionally biased region" description="Basic and acidic residues" evidence="5">
    <location>
        <begin position="523"/>
        <end position="532"/>
    </location>
</feature>
<proteinExistence type="predicted"/>
<evidence type="ECO:0000256" key="1">
    <source>
        <dbReference type="ARBA" id="ARBA00022553"/>
    </source>
</evidence>
<evidence type="ECO:0000313" key="7">
    <source>
        <dbReference type="RefSeq" id="XP_026680535.1"/>
    </source>
</evidence>
<dbReference type="Proteomes" id="UP000079169">
    <property type="component" value="Unplaced"/>
</dbReference>
<keyword evidence="6" id="KW-1185">Reference proteome</keyword>
<accession>A0A3Q0J1F7</accession>
<gene>
    <name evidence="7" type="primary">LOC103510758</name>
</gene>
<evidence type="ECO:0000256" key="4">
    <source>
        <dbReference type="PROSITE-ProRule" id="PRU00221"/>
    </source>
</evidence>
<feature type="region of interest" description="Disordered" evidence="5">
    <location>
        <begin position="36"/>
        <end position="62"/>
    </location>
</feature>
<evidence type="ECO:0000256" key="5">
    <source>
        <dbReference type="SAM" id="MobiDB-lite"/>
    </source>
</evidence>
<evidence type="ECO:0000256" key="2">
    <source>
        <dbReference type="ARBA" id="ARBA00022574"/>
    </source>
</evidence>
<dbReference type="InterPro" id="IPR001680">
    <property type="entry name" value="WD40_rpt"/>
</dbReference>
<feature type="region of interest" description="Disordered" evidence="5">
    <location>
        <begin position="426"/>
        <end position="484"/>
    </location>
</feature>
<dbReference type="InterPro" id="IPR019775">
    <property type="entry name" value="WD40_repeat_CS"/>
</dbReference>
<dbReference type="SMART" id="SM00320">
    <property type="entry name" value="WD40"/>
    <property type="match status" value="3"/>
</dbReference>
<dbReference type="InterPro" id="IPR015943">
    <property type="entry name" value="WD40/YVTN_repeat-like_dom_sf"/>
</dbReference>
<keyword evidence="2 4" id="KW-0853">WD repeat</keyword>
<dbReference type="Gene3D" id="2.130.10.10">
    <property type="entry name" value="YVTN repeat-like/Quinoprotein amine dehydrogenase"/>
    <property type="match status" value="1"/>
</dbReference>
<feature type="compositionally biased region" description="Acidic residues" evidence="5">
    <location>
        <begin position="429"/>
        <end position="450"/>
    </location>
</feature>
<feature type="compositionally biased region" description="Acidic residues" evidence="5">
    <location>
        <begin position="41"/>
        <end position="52"/>
    </location>
</feature>
<dbReference type="Pfam" id="PF00400">
    <property type="entry name" value="WD40"/>
    <property type="match status" value="2"/>
</dbReference>
<protein>
    <submittedName>
        <fullName evidence="7">Periodic tryptophan protein 1 homolog isoform X2</fullName>
    </submittedName>
</protein>
<feature type="compositionally biased region" description="Basic residues" evidence="5">
    <location>
        <begin position="457"/>
        <end position="467"/>
    </location>
</feature>
<dbReference type="InterPro" id="IPR044285">
    <property type="entry name" value="PWP1"/>
</dbReference>
<feature type="repeat" description="WD" evidence="4">
    <location>
        <begin position="249"/>
        <end position="291"/>
    </location>
</feature>
<evidence type="ECO:0000256" key="3">
    <source>
        <dbReference type="ARBA" id="ARBA00022737"/>
    </source>
</evidence>
<organism evidence="6 7">
    <name type="scientific">Diaphorina citri</name>
    <name type="common">Asian citrus psyllid</name>
    <dbReference type="NCBI Taxonomy" id="121845"/>
    <lineage>
        <taxon>Eukaryota</taxon>
        <taxon>Metazoa</taxon>
        <taxon>Ecdysozoa</taxon>
        <taxon>Arthropoda</taxon>
        <taxon>Hexapoda</taxon>
        <taxon>Insecta</taxon>
        <taxon>Pterygota</taxon>
        <taxon>Neoptera</taxon>
        <taxon>Paraneoptera</taxon>
        <taxon>Hemiptera</taxon>
        <taxon>Sternorrhyncha</taxon>
        <taxon>Psylloidea</taxon>
        <taxon>Psyllidae</taxon>
        <taxon>Diaphorininae</taxon>
        <taxon>Diaphorina</taxon>
    </lineage>
</organism>
<dbReference type="SUPFAM" id="SSF50978">
    <property type="entry name" value="WD40 repeat-like"/>
    <property type="match status" value="1"/>
</dbReference>
<sequence>MNFVPCIKWVTSGVAKSNPEKIKLSPDELKRLIAEERQQEKEEEEDEGEEQDEYKMRDYDKEEDATVSGAMGLGSVAVLDDDMSLPTQINQHEIKLDESDSEIDNEIIRKDDNLLLVGHVQDEMSILEVYVYNHESKDFYVHHDILLPSVPLCFEWLSYDPGSTETGNLCAIGDLGPIIKVWDLDIIDCLKPAFTLGKKKKEPKKGYKHTDAVLDIAWNKNAAHVLASGSVDNTILLWDLDESVATTQMSHSKDKVQMLKWHPHESHTLLTGSSDKRVRIYDCRTYDSFMTWKVKGEVEKGIWNASCPFSCFVGTSEGYLYNIDVRNKKPVWEMKSFDKEVTGLYVTEHIPDRLYACSNEEVLKVFENLTDEPKLSSQKQVNIGEVMCLEGNPNHHSMIAMGGTKRCKNLTLLNIETAFIKKETKSDEDIVDNEDDDEEEEESDIDDVEEFFGLKSNTKKQSKKKKFASSEPVEPFQPTPFSHLDQCFVKTKDPSLIKQRKFVKKQKKNEKSIDRIKKKKKQEKMQRNQEKLRKNKQK</sequence>
<dbReference type="GO" id="GO:0005634">
    <property type="term" value="C:nucleus"/>
    <property type="evidence" value="ECO:0007669"/>
    <property type="project" value="TreeGrafter"/>
</dbReference>
<dbReference type="PROSITE" id="PS50082">
    <property type="entry name" value="WD_REPEATS_2"/>
    <property type="match status" value="2"/>
</dbReference>
<dbReference type="PROSITE" id="PS00678">
    <property type="entry name" value="WD_REPEATS_1"/>
    <property type="match status" value="1"/>
</dbReference>
<keyword evidence="3" id="KW-0677">Repeat</keyword>
<evidence type="ECO:0000313" key="6">
    <source>
        <dbReference type="Proteomes" id="UP000079169"/>
    </source>
</evidence>
<dbReference type="PANTHER" id="PTHR14091:SF0">
    <property type="entry name" value="PERIODIC TRYPTOPHAN PROTEIN 1 HOMOLOG"/>
    <property type="match status" value="1"/>
</dbReference>
<dbReference type="AlphaFoldDB" id="A0A3Q0J1F7"/>
<reference evidence="7" key="1">
    <citation type="submission" date="2025-08" db="UniProtKB">
        <authorList>
            <consortium name="RefSeq"/>
        </authorList>
    </citation>
    <scope>IDENTIFICATION</scope>
</reference>
<feature type="compositionally biased region" description="Basic residues" evidence="5">
    <location>
        <begin position="499"/>
        <end position="508"/>
    </location>
</feature>
<dbReference type="PANTHER" id="PTHR14091">
    <property type="entry name" value="PERIODIC TRYPTOPHAN PROTEIN 1"/>
    <property type="match status" value="1"/>
</dbReference>
<dbReference type="RefSeq" id="XP_026680535.1">
    <property type="nucleotide sequence ID" value="XM_026824734.1"/>
</dbReference>
<name>A0A3Q0J1F7_DIACI</name>
<feature type="repeat" description="WD" evidence="4">
    <location>
        <begin position="206"/>
        <end position="248"/>
    </location>
</feature>
<dbReference type="InterPro" id="IPR036322">
    <property type="entry name" value="WD40_repeat_dom_sf"/>
</dbReference>
<dbReference type="PROSITE" id="PS50294">
    <property type="entry name" value="WD_REPEATS_REGION"/>
    <property type="match status" value="1"/>
</dbReference>
<dbReference type="GO" id="GO:0006364">
    <property type="term" value="P:rRNA processing"/>
    <property type="evidence" value="ECO:0007669"/>
    <property type="project" value="InterPro"/>
</dbReference>